<evidence type="ECO:0000256" key="5">
    <source>
        <dbReference type="SAM" id="MobiDB-lite"/>
    </source>
</evidence>
<keyword evidence="8" id="KW-1185">Reference proteome</keyword>
<feature type="repeat" description="ANK" evidence="4">
    <location>
        <begin position="281"/>
        <end position="313"/>
    </location>
</feature>
<sequence>MDSSDESEMPNQGWSMAVREFSSLREEARLSLFVTCTFSQRLTTQLNDSLVLEIRATQDDVQKYLDEKIMKLPSDVSCAIALREDIMNYIVPAANGVFLLARLYFHYLTETPTLEAIRLALNNFKRDQQLSGYDGNESQKLQSAYYLIMQRIECKNQGDRTTLSAIEAFGILKIVILTYPRYEGFESRLGSNAPYDYAARNWGEHARYSQKVPRDFTAIHVAAYFGLKEMMISLIADGNDLDLKDTHGRTPLSYAAENGHESTVLLLLESGHIDANSVDANNRTPLSWAVEYGHRQAVRSLLSNGAKVDIQDIMENPDKDIYGQTALSHAAAMGYEPVVQLILSHPDVDLDSEDINGRTPLSHAAANRNFCVVQLLLGADGVNPDSKDINDITPLSHAAANGYKEVVQFLVNTVRVHPDSKDVNGITPLSRAAVNGHISVVRTLLDVDDVDPESKGIHGQTPCMRAAAKGHTTVMQSLQQAAESRRVVNVSRLYLDQAVEYVKQRQRDSPWQREGSQTPPVRRLRSASAMTKGKLLTTPSRLLKLILPVTTSDYNGDRKDVEPLALLLHPQQPLSYLERLIQAEVPPVQGDDGQLRPPQVSFFAVEIQDEHIKPKGEESHPSEKMDPGEEESPETLKEPEKEDIMIAGQKSAAQQSASNLRGGPGEGGVEMYGDMGGAEPQTVTVSKDSFVRWSSSTEIGDFIRDAARVKEFQVDIQGSPMGRISVGVPSFNDRTYYLRMRLRKISKKLKQLAIIKQECDTLAHRGGQRVALGGLGVMVTWWFVVYKLTFETDYGWDTMEPITYLVSLSTLMGGYTWFLYHNREISYRSALDFTINRRQQQLYQAKGIDLQLWESLIEEANALRRETKTVAEEYDVDWNEKADEQDERVTEALKHQRKHKERKDRGRKKEGEEKDTHGDH</sequence>
<feature type="compositionally biased region" description="Basic and acidic residues" evidence="5">
    <location>
        <begin position="881"/>
        <end position="894"/>
    </location>
</feature>
<dbReference type="InterPro" id="IPR036770">
    <property type="entry name" value="Ankyrin_rpt-contain_sf"/>
</dbReference>
<dbReference type="AlphaFoldDB" id="A0A0U1MBF9"/>
<dbReference type="Gene3D" id="1.25.40.20">
    <property type="entry name" value="Ankyrin repeat-containing domain"/>
    <property type="match status" value="3"/>
</dbReference>
<keyword evidence="7" id="KW-0418">Kinase</keyword>
<evidence type="ECO:0000256" key="4">
    <source>
        <dbReference type="PROSITE-ProRule" id="PRU00023"/>
    </source>
</evidence>
<dbReference type="PANTHER" id="PTHR24161:SF85">
    <property type="entry name" value="PALMITOYLTRANSFERASE HIP14"/>
    <property type="match status" value="1"/>
</dbReference>
<dbReference type="Proteomes" id="UP000054383">
    <property type="component" value="Unassembled WGS sequence"/>
</dbReference>
<dbReference type="GO" id="GO:0016301">
    <property type="term" value="F:kinase activity"/>
    <property type="evidence" value="ECO:0007669"/>
    <property type="project" value="UniProtKB-KW"/>
</dbReference>
<dbReference type="PROSITE" id="PS50088">
    <property type="entry name" value="ANK_REPEAT"/>
    <property type="match status" value="4"/>
</dbReference>
<dbReference type="Pfam" id="PF12796">
    <property type="entry name" value="Ank_2"/>
    <property type="match status" value="2"/>
</dbReference>
<dbReference type="InterPro" id="IPR002110">
    <property type="entry name" value="Ankyrin_rpt"/>
</dbReference>
<feature type="compositionally biased region" description="Basic and acidic residues" evidence="5">
    <location>
        <begin position="903"/>
        <end position="920"/>
    </location>
</feature>
<feature type="region of interest" description="Disordered" evidence="5">
    <location>
        <begin position="505"/>
        <end position="528"/>
    </location>
</feature>
<feature type="compositionally biased region" description="Basic and acidic residues" evidence="5">
    <location>
        <begin position="610"/>
        <end position="627"/>
    </location>
</feature>
<dbReference type="PANTHER" id="PTHR24161">
    <property type="entry name" value="ANK_REP_REGION DOMAIN-CONTAINING PROTEIN-RELATED"/>
    <property type="match status" value="1"/>
</dbReference>
<protein>
    <recommendedName>
        <fullName evidence="1">protein S-acyltransferase</fullName>
        <ecNumber evidence="1">2.3.1.225</ecNumber>
    </recommendedName>
</protein>
<evidence type="ECO:0000256" key="1">
    <source>
        <dbReference type="ARBA" id="ARBA00012210"/>
    </source>
</evidence>
<feature type="domain" description="Calcium uniporter protein C-terminal" evidence="6">
    <location>
        <begin position="737"/>
        <end position="855"/>
    </location>
</feature>
<evidence type="ECO:0000259" key="6">
    <source>
        <dbReference type="Pfam" id="PF04678"/>
    </source>
</evidence>
<keyword evidence="2" id="KW-0677">Repeat</keyword>
<evidence type="ECO:0000256" key="3">
    <source>
        <dbReference type="ARBA" id="ARBA00023043"/>
    </source>
</evidence>
<dbReference type="OrthoDB" id="278338at2759"/>
<evidence type="ECO:0000313" key="7">
    <source>
        <dbReference type="EMBL" id="CRG92276.1"/>
    </source>
</evidence>
<feature type="repeat" description="ANK" evidence="4">
    <location>
        <begin position="214"/>
        <end position="246"/>
    </location>
</feature>
<evidence type="ECO:0000313" key="8">
    <source>
        <dbReference type="Proteomes" id="UP000054383"/>
    </source>
</evidence>
<keyword evidence="7" id="KW-0808">Transferase</keyword>
<feature type="repeat" description="ANK" evidence="4">
    <location>
        <begin position="424"/>
        <end position="446"/>
    </location>
</feature>
<reference evidence="7 8" key="1">
    <citation type="submission" date="2015-04" db="EMBL/GenBank/DDBJ databases">
        <authorList>
            <person name="Syromyatnikov M.Y."/>
            <person name="Popov V.N."/>
        </authorList>
    </citation>
    <scope>NUCLEOTIDE SEQUENCE [LARGE SCALE GENOMIC DNA]</scope>
    <source>
        <strain evidence="7">WF-38-12</strain>
    </source>
</reference>
<dbReference type="Pfam" id="PF04678">
    <property type="entry name" value="MCU"/>
    <property type="match status" value="1"/>
</dbReference>
<dbReference type="GO" id="GO:0019706">
    <property type="term" value="F:protein-cysteine S-palmitoyltransferase activity"/>
    <property type="evidence" value="ECO:0007669"/>
    <property type="project" value="UniProtKB-EC"/>
</dbReference>
<dbReference type="InterPro" id="IPR006769">
    <property type="entry name" value="MCU_C"/>
</dbReference>
<feature type="region of interest" description="Disordered" evidence="5">
    <location>
        <begin position="881"/>
        <end position="920"/>
    </location>
</feature>
<dbReference type="Pfam" id="PF00023">
    <property type="entry name" value="Ank"/>
    <property type="match status" value="1"/>
</dbReference>
<keyword evidence="3 4" id="KW-0040">ANK repeat</keyword>
<dbReference type="EMBL" id="CVMT01000012">
    <property type="protein sequence ID" value="CRG92276.1"/>
    <property type="molecule type" value="Genomic_DNA"/>
</dbReference>
<organism evidence="7 8">
    <name type="scientific">Talaromyces islandicus</name>
    <name type="common">Penicillium islandicum</name>
    <dbReference type="NCBI Taxonomy" id="28573"/>
    <lineage>
        <taxon>Eukaryota</taxon>
        <taxon>Fungi</taxon>
        <taxon>Dikarya</taxon>
        <taxon>Ascomycota</taxon>
        <taxon>Pezizomycotina</taxon>
        <taxon>Eurotiomycetes</taxon>
        <taxon>Eurotiomycetidae</taxon>
        <taxon>Eurotiales</taxon>
        <taxon>Trichocomaceae</taxon>
        <taxon>Talaromyces</taxon>
        <taxon>Talaromyces sect. Islandici</taxon>
    </lineage>
</organism>
<feature type="region of interest" description="Disordered" evidence="5">
    <location>
        <begin position="610"/>
        <end position="638"/>
    </location>
</feature>
<dbReference type="STRING" id="28573.A0A0U1MBF9"/>
<dbReference type="SMART" id="SM00248">
    <property type="entry name" value="ANK"/>
    <property type="match status" value="8"/>
</dbReference>
<accession>A0A0U1MBF9</accession>
<evidence type="ECO:0000256" key="2">
    <source>
        <dbReference type="ARBA" id="ARBA00022737"/>
    </source>
</evidence>
<feature type="repeat" description="ANK" evidence="4">
    <location>
        <begin position="247"/>
        <end position="271"/>
    </location>
</feature>
<dbReference type="EC" id="2.3.1.225" evidence="1"/>
<proteinExistence type="predicted"/>
<dbReference type="PROSITE" id="PS50297">
    <property type="entry name" value="ANK_REP_REGION"/>
    <property type="match status" value="3"/>
</dbReference>
<name>A0A0U1MBF9_TALIS</name>
<gene>
    <name evidence="7" type="ORF">PISL3812_09333</name>
</gene>
<dbReference type="SUPFAM" id="SSF48403">
    <property type="entry name" value="Ankyrin repeat"/>
    <property type="match status" value="1"/>
</dbReference>